<protein>
    <submittedName>
        <fullName evidence="2">Putative Heavy metal efflux system, outer membrane lipoprotein</fullName>
    </submittedName>
</protein>
<organism evidence="2 3">
    <name type="scientific">Candidatus Nitrospira inopinata</name>
    <dbReference type="NCBI Taxonomy" id="1715989"/>
    <lineage>
        <taxon>Bacteria</taxon>
        <taxon>Pseudomonadati</taxon>
        <taxon>Nitrospirota</taxon>
        <taxon>Nitrospiria</taxon>
        <taxon>Nitrospirales</taxon>
        <taxon>Nitrospiraceae</taxon>
        <taxon>Nitrospira</taxon>
    </lineage>
</organism>
<evidence type="ECO:0000256" key="1">
    <source>
        <dbReference type="ARBA" id="ARBA00007613"/>
    </source>
</evidence>
<dbReference type="Proteomes" id="UP000066284">
    <property type="component" value="Chromosome 1"/>
</dbReference>
<dbReference type="PANTHER" id="PTHR30203:SF24">
    <property type="entry name" value="BLR4935 PROTEIN"/>
    <property type="match status" value="1"/>
</dbReference>
<keyword evidence="2" id="KW-0449">Lipoprotein</keyword>
<comment type="similarity">
    <text evidence="1">Belongs to the outer membrane factor (OMF) (TC 1.B.17) family.</text>
</comment>
<dbReference type="GO" id="GO:0015562">
    <property type="term" value="F:efflux transmembrane transporter activity"/>
    <property type="evidence" value="ECO:0007669"/>
    <property type="project" value="InterPro"/>
</dbReference>
<dbReference type="InterPro" id="IPR010131">
    <property type="entry name" value="MdtP/NodT-like"/>
</dbReference>
<dbReference type="Gene3D" id="1.20.1600.10">
    <property type="entry name" value="Outer membrane efflux proteins (OEP)"/>
    <property type="match status" value="1"/>
</dbReference>
<dbReference type="EMBL" id="LN885086">
    <property type="protein sequence ID" value="CUQ67300.1"/>
    <property type="molecule type" value="Genomic_DNA"/>
</dbReference>
<evidence type="ECO:0000313" key="3">
    <source>
        <dbReference type="Proteomes" id="UP000066284"/>
    </source>
</evidence>
<dbReference type="SUPFAM" id="SSF56954">
    <property type="entry name" value="Outer membrane efflux proteins (OEP)"/>
    <property type="match status" value="1"/>
</dbReference>
<accession>A0A0S4KY09</accession>
<evidence type="ECO:0000313" key="2">
    <source>
        <dbReference type="EMBL" id="CUQ67300.1"/>
    </source>
</evidence>
<dbReference type="InterPro" id="IPR003423">
    <property type="entry name" value="OMP_efflux"/>
</dbReference>
<name>A0A0S4KY09_9BACT</name>
<gene>
    <name evidence="2" type="ORF">NITINOP_2328</name>
</gene>
<dbReference type="STRING" id="1715989.NITINOP_2328"/>
<dbReference type="PANTHER" id="PTHR30203">
    <property type="entry name" value="OUTER MEMBRANE CATION EFFLUX PROTEIN"/>
    <property type="match status" value="1"/>
</dbReference>
<proteinExistence type="inferred from homology"/>
<keyword evidence="3" id="KW-1185">Reference proteome</keyword>
<dbReference type="Pfam" id="PF02321">
    <property type="entry name" value="OEP"/>
    <property type="match status" value="2"/>
</dbReference>
<dbReference type="AlphaFoldDB" id="A0A0S4KY09"/>
<dbReference type="KEGG" id="nio:NITINOP_2328"/>
<sequence>MAMLFFLSLLWFSCLPISLFSITEEESAAFAESPRVYTLDTIVDLALAKNPLVFSAEGQIEAQRGLQTAAGAYPNPTIAGLGGHGMLRDAGRAGLGSFSGRESLTEYNVTVGQPFEWPMMREARQRVADLGLSTANAGLMETQLNLRSQVKVAFYGLLLARQDAALARQNLGIVEGVERIVKARVKSGEAPQFELIKAEVEVLKARQQLARAENVVRINRVVMDTLTGGALGTEYDIEGDFMAFPSRLRVEELMNRMMERHPTIQRLMKSVEQSDWKIEFERQMRMPTVTVNGGFWREMDREAYQGGLSIPLPLWYRREGEIASSMGTKRREEAELLRVRNELTMAIHQHYQDARTTAELIEVFDKGLLKQAQEALRLAQFSFQQGASSLLEVLDAQRVQRQIQLDYAEARHNLSVSLAKLEQAVGGGF</sequence>
<reference evidence="3" key="1">
    <citation type="submission" date="2015-09" db="EMBL/GenBank/DDBJ databases">
        <authorList>
            <person name="Daims H."/>
        </authorList>
    </citation>
    <scope>NUCLEOTIDE SEQUENCE [LARGE SCALE GENOMIC DNA]</scope>
</reference>